<dbReference type="InterPro" id="IPR011050">
    <property type="entry name" value="Pectin_lyase_fold/virulence"/>
</dbReference>
<sequence length="719" mass="78173">MGREVLPEGDGWASEGGGTTGGAAADDAHVFTVRTRAELVRALDGGSDTPKIIKVVGTIDANTDDRGRPLDCADYATGGYDRAAYLKAYDPRTWGAAKPSGPQEEARAASTARQAERVELAVGSHTTLIGQGSGAVLEGGSLQVENADNVIIRNLEVRDAYDCFPAWQPNTGGLGDWKSAYDTIWLRGATHVWIDHVTASDGDRPDAREPVYFARPYLRHDGLLDITNGADLVTVSWSVFDEHDKAMLIGNGDGVTTDRGKLRVTLHHNRFKSVVQRAPRVRFGQVHLYNNRYDIPDGREGDYRYSIGVSTESRIVAENNAFTAPAHIEVADLVKSWNGTALSQRGNEFNGFPVDLLAIYNAYNSGSERDLVADVGWTPELHGRIDSARVAARDVARGAGAGRLSPSALSTTASTKAVVTVRHADRPHGFASLAGGTTGGGGGRVVTVRTQADLARYAAAPEPYVIRIAGAIEVAPFGSDIVVASDKTLVGVGTSGEIVHGELHLNPGTSNVIIRNLTIRDSYVEGDWDGKTTDFDAIQMDSVHHVWIDHNRLTRMGDGLLDIRKDSDYITVSYNRFENHNKALGIGWTENTKTRITIDHNWFLGTKQRNPSADNCAYAHLYNNYLSAQVDDGDPVWTYGNWARGSTKMVIENSYYDGVQHPYQADAEAELVERGSVLKNTTGRHDEWGAAFDPRSFYAYRLDPAHAVPALVRKFSGPQ</sequence>
<comment type="similarity">
    <text evidence="2">Belongs to the polysaccharide lyase 1 family.</text>
</comment>
<evidence type="ECO:0000256" key="3">
    <source>
        <dbReference type="SAM" id="MobiDB-lite"/>
    </source>
</evidence>
<dbReference type="InterPro" id="IPR045032">
    <property type="entry name" value="PEL"/>
</dbReference>
<evidence type="ECO:0000256" key="2">
    <source>
        <dbReference type="RuleBase" id="RU361173"/>
    </source>
</evidence>
<dbReference type="PANTHER" id="PTHR31683">
    <property type="entry name" value="PECTATE LYASE 18-RELATED"/>
    <property type="match status" value="1"/>
</dbReference>
<dbReference type="AlphaFoldDB" id="A0A6G4XUX6"/>
<organism evidence="5 6">
    <name type="scientific">Streptomyces mesophilus</name>
    <dbReference type="NCBI Taxonomy" id="1775132"/>
    <lineage>
        <taxon>Bacteria</taxon>
        <taxon>Bacillati</taxon>
        <taxon>Actinomycetota</taxon>
        <taxon>Actinomycetes</taxon>
        <taxon>Kitasatosporales</taxon>
        <taxon>Streptomycetaceae</taxon>
        <taxon>Streptomyces</taxon>
    </lineage>
</organism>
<dbReference type="Proteomes" id="UP000481109">
    <property type="component" value="Unassembled WGS sequence"/>
</dbReference>
<dbReference type="GO" id="GO:0000272">
    <property type="term" value="P:polysaccharide catabolic process"/>
    <property type="evidence" value="ECO:0007669"/>
    <property type="project" value="UniProtKB-KW"/>
</dbReference>
<name>A0A6G4XUX6_9ACTN</name>
<evidence type="ECO:0000256" key="1">
    <source>
        <dbReference type="ARBA" id="ARBA00023239"/>
    </source>
</evidence>
<dbReference type="EMBL" id="JAAKZW010000299">
    <property type="protein sequence ID" value="NGO81248.1"/>
    <property type="molecule type" value="Genomic_DNA"/>
</dbReference>
<accession>A0A6G4XUX6</accession>
<reference evidence="5 6" key="1">
    <citation type="submission" date="2020-02" db="EMBL/GenBank/DDBJ databases">
        <title>Whole-genome analyses of novel actinobacteria.</title>
        <authorList>
            <person name="Sahin N."/>
            <person name="Tokatli A."/>
        </authorList>
    </citation>
    <scope>NUCLEOTIDE SEQUENCE [LARGE SCALE GENOMIC DNA]</scope>
    <source>
        <strain evidence="5 6">YC504</strain>
    </source>
</reference>
<dbReference type="InterPro" id="IPR012334">
    <property type="entry name" value="Pectin_lyas_fold"/>
</dbReference>
<feature type="domain" description="Pectate lyase" evidence="4">
    <location>
        <begin position="77"/>
        <end position="328"/>
    </location>
</feature>
<protein>
    <recommendedName>
        <fullName evidence="4">Pectate lyase domain-containing protein</fullName>
    </recommendedName>
</protein>
<keyword evidence="6" id="KW-1185">Reference proteome</keyword>
<keyword evidence="1 2" id="KW-0456">Lyase</keyword>
<evidence type="ECO:0000313" key="5">
    <source>
        <dbReference type="EMBL" id="NGO81248.1"/>
    </source>
</evidence>
<gene>
    <name evidence="5" type="ORF">G6045_37130</name>
</gene>
<dbReference type="Pfam" id="PF00544">
    <property type="entry name" value="Pectate_lyase_4"/>
    <property type="match status" value="3"/>
</dbReference>
<keyword evidence="2" id="KW-0624">Polysaccharide degradation</keyword>
<comment type="subcellular location">
    <subcellularLocation>
        <location evidence="2">Secreted</location>
    </subcellularLocation>
</comment>
<keyword evidence="2" id="KW-0964">Secreted</keyword>
<proteinExistence type="inferred from homology"/>
<dbReference type="GO" id="GO:0030570">
    <property type="term" value="F:pectate lyase activity"/>
    <property type="evidence" value="ECO:0007669"/>
    <property type="project" value="InterPro"/>
</dbReference>
<dbReference type="SUPFAM" id="SSF51126">
    <property type="entry name" value="Pectin lyase-like"/>
    <property type="match status" value="2"/>
</dbReference>
<evidence type="ECO:0000313" key="6">
    <source>
        <dbReference type="Proteomes" id="UP000481109"/>
    </source>
</evidence>
<keyword evidence="2" id="KW-0119">Carbohydrate metabolism</keyword>
<dbReference type="InterPro" id="IPR002022">
    <property type="entry name" value="Pec_lyase"/>
</dbReference>
<dbReference type="PANTHER" id="PTHR31683:SF18">
    <property type="entry name" value="PECTATE LYASE 21-RELATED"/>
    <property type="match status" value="1"/>
</dbReference>
<evidence type="ECO:0000259" key="4">
    <source>
        <dbReference type="SMART" id="SM00656"/>
    </source>
</evidence>
<dbReference type="GO" id="GO:0005576">
    <property type="term" value="C:extracellular region"/>
    <property type="evidence" value="ECO:0007669"/>
    <property type="project" value="UniProtKB-SubCell"/>
</dbReference>
<feature type="region of interest" description="Disordered" evidence="3">
    <location>
        <begin position="1"/>
        <end position="25"/>
    </location>
</feature>
<feature type="domain" description="Pectate lyase" evidence="4">
    <location>
        <begin position="444"/>
        <end position="661"/>
    </location>
</feature>
<dbReference type="SMART" id="SM00656">
    <property type="entry name" value="Amb_all"/>
    <property type="match status" value="2"/>
</dbReference>
<dbReference type="Gene3D" id="2.160.20.10">
    <property type="entry name" value="Single-stranded right-handed beta-helix, Pectin lyase-like"/>
    <property type="match status" value="2"/>
</dbReference>
<comment type="caution">
    <text evidence="5">The sequence shown here is derived from an EMBL/GenBank/DDBJ whole genome shotgun (WGS) entry which is preliminary data.</text>
</comment>